<proteinExistence type="predicted"/>
<organism evidence="1 2">
    <name type="scientific">Persea americana</name>
    <name type="common">Avocado</name>
    <dbReference type="NCBI Taxonomy" id="3435"/>
    <lineage>
        <taxon>Eukaryota</taxon>
        <taxon>Viridiplantae</taxon>
        <taxon>Streptophyta</taxon>
        <taxon>Embryophyta</taxon>
        <taxon>Tracheophyta</taxon>
        <taxon>Spermatophyta</taxon>
        <taxon>Magnoliopsida</taxon>
        <taxon>Magnoliidae</taxon>
        <taxon>Laurales</taxon>
        <taxon>Lauraceae</taxon>
        <taxon>Persea</taxon>
    </lineage>
</organism>
<evidence type="ECO:0000313" key="2">
    <source>
        <dbReference type="Proteomes" id="UP001234297"/>
    </source>
</evidence>
<keyword evidence="2" id="KW-1185">Reference proteome</keyword>
<name>A0ACC2LD77_PERAE</name>
<gene>
    <name evidence="1" type="ORF">MRB53_024722</name>
</gene>
<protein>
    <submittedName>
        <fullName evidence="1">Uncharacterized protein</fullName>
    </submittedName>
</protein>
<dbReference type="EMBL" id="CM056815">
    <property type="protein sequence ID" value="KAJ8631399.1"/>
    <property type="molecule type" value="Genomic_DNA"/>
</dbReference>
<evidence type="ECO:0000313" key="1">
    <source>
        <dbReference type="EMBL" id="KAJ8631399.1"/>
    </source>
</evidence>
<comment type="caution">
    <text evidence="1">The sequence shown here is derived from an EMBL/GenBank/DDBJ whole genome shotgun (WGS) entry which is preliminary data.</text>
</comment>
<dbReference type="Proteomes" id="UP001234297">
    <property type="component" value="Chromosome 7"/>
</dbReference>
<accession>A0ACC2LD77</accession>
<reference evidence="1 2" key="1">
    <citation type="journal article" date="2022" name="Hortic Res">
        <title>A haplotype resolved chromosomal level avocado genome allows analysis of novel avocado genes.</title>
        <authorList>
            <person name="Nath O."/>
            <person name="Fletcher S.J."/>
            <person name="Hayward A."/>
            <person name="Shaw L.M."/>
            <person name="Masouleh A.K."/>
            <person name="Furtado A."/>
            <person name="Henry R.J."/>
            <person name="Mitter N."/>
        </authorList>
    </citation>
    <scope>NUCLEOTIDE SEQUENCE [LARGE SCALE GENOMIC DNA]</scope>
    <source>
        <strain evidence="2">cv. Hass</strain>
    </source>
</reference>
<sequence>MSSRLKQRLEKQLNLLSKMKKKSHETLNASGPSAGDSFLVEHEKIDTLKKKVEEEKGKYLNSVNISRAMMLNNLQMGLPNVFQAMTRFSSVCAQSFEAVDGHAKGTSRQDDSTTAV</sequence>